<accession>A0A9W6QK93</accession>
<keyword evidence="2" id="KW-1185">Reference proteome</keyword>
<organism evidence="1 2">
    <name type="scientific">Actinokineospora globicatena</name>
    <dbReference type="NCBI Taxonomy" id="103729"/>
    <lineage>
        <taxon>Bacteria</taxon>
        <taxon>Bacillati</taxon>
        <taxon>Actinomycetota</taxon>
        <taxon>Actinomycetes</taxon>
        <taxon>Pseudonocardiales</taxon>
        <taxon>Pseudonocardiaceae</taxon>
        <taxon>Actinokineospora</taxon>
    </lineage>
</organism>
<dbReference type="AlphaFoldDB" id="A0A9W6QK93"/>
<proteinExistence type="predicted"/>
<comment type="caution">
    <text evidence="1">The sequence shown here is derived from an EMBL/GenBank/DDBJ whole genome shotgun (WGS) entry which is preliminary data.</text>
</comment>
<sequence length="250" mass="26600">MDLDPGPLGRSGQLLKTGRGIDNTVDYVAESATSVLAAVVAAARADRFDPILIENLDEDPDDDEYEDIGVLIDEFHTSYPQSFAIGGRALAEVVGEFPDPLLVQALFLHTATTLDLTALAGTPRLRRLFVNATGHVRASVPPLLESLTITSGSVDWAALAGHPTLWELTVTGAPVRAADLAALPALTRLDLSATEVDDVAALADLDLRVLILNPGQWDKLARLPARLVCAGFVGDGAEDWATRIREIHPG</sequence>
<protein>
    <recommendedName>
        <fullName evidence="3">Leucine-rich repeat domain-containing protein</fullName>
    </recommendedName>
</protein>
<evidence type="ECO:0008006" key="3">
    <source>
        <dbReference type="Google" id="ProtNLM"/>
    </source>
</evidence>
<dbReference type="Proteomes" id="UP001165042">
    <property type="component" value="Unassembled WGS sequence"/>
</dbReference>
<evidence type="ECO:0000313" key="2">
    <source>
        <dbReference type="Proteomes" id="UP001165042"/>
    </source>
</evidence>
<dbReference type="EMBL" id="BSSD01000001">
    <property type="protein sequence ID" value="GLW90190.1"/>
    <property type="molecule type" value="Genomic_DNA"/>
</dbReference>
<dbReference type="RefSeq" id="WP_285607998.1">
    <property type="nucleotide sequence ID" value="NZ_BSSD01000001.1"/>
</dbReference>
<evidence type="ECO:0000313" key="1">
    <source>
        <dbReference type="EMBL" id="GLW90190.1"/>
    </source>
</evidence>
<reference evidence="1" key="1">
    <citation type="submission" date="2023-02" db="EMBL/GenBank/DDBJ databases">
        <title>Actinokineospora globicatena NBRC 15670.</title>
        <authorList>
            <person name="Ichikawa N."/>
            <person name="Sato H."/>
            <person name="Tonouchi N."/>
        </authorList>
    </citation>
    <scope>NUCLEOTIDE SEQUENCE</scope>
    <source>
        <strain evidence="1">NBRC 15670</strain>
    </source>
</reference>
<name>A0A9W6QK93_9PSEU</name>
<gene>
    <name evidence="1" type="ORF">Aglo03_10060</name>
</gene>